<dbReference type="Gene3D" id="3.90.1600.10">
    <property type="entry name" value="Palm domain of DNA polymerase"/>
    <property type="match status" value="1"/>
</dbReference>
<reference evidence="11 12" key="1">
    <citation type="journal article" date="2013" name="Chin. Sci. Bull.">
        <title>Genome survey uncovers the secrets of sex and lifestyle in caterpillar fungus.</title>
        <authorList>
            <person name="Hu X."/>
            <person name="Zhang Y."/>
            <person name="Xiao G."/>
            <person name="Zheng P."/>
            <person name="Xia Y."/>
            <person name="Zhang X."/>
            <person name="St Leger R.J."/>
            <person name="Liu X."/>
            <person name="Wang C."/>
        </authorList>
    </citation>
    <scope>NUCLEOTIDE SEQUENCE [LARGE SCALE GENOMIC DNA]</scope>
    <source>
        <strain evidence="12">Co18 / CGMCC 3.14243</strain>
        <tissue evidence="11">Fruit-body</tissue>
    </source>
</reference>
<keyword evidence="5 9" id="KW-0239">DNA-directed DNA polymerase</keyword>
<evidence type="ECO:0000256" key="1">
    <source>
        <dbReference type="ARBA" id="ARBA00004173"/>
    </source>
</evidence>
<comment type="subcellular location">
    <subcellularLocation>
        <location evidence="1">Mitochondrion</location>
    </subcellularLocation>
</comment>
<dbReference type="HOGENOM" id="CLU_415102_0_0_1"/>
<dbReference type="GO" id="GO:0006261">
    <property type="term" value="P:DNA-templated DNA replication"/>
    <property type="evidence" value="ECO:0007669"/>
    <property type="project" value="TreeGrafter"/>
</dbReference>
<dbReference type="GO" id="GO:0000166">
    <property type="term" value="F:nucleotide binding"/>
    <property type="evidence" value="ECO:0007669"/>
    <property type="project" value="InterPro"/>
</dbReference>
<dbReference type="SUPFAM" id="SSF53098">
    <property type="entry name" value="Ribonuclease H-like"/>
    <property type="match status" value="1"/>
</dbReference>
<dbReference type="InterPro" id="IPR006172">
    <property type="entry name" value="DNA-dir_DNA_pol_B"/>
</dbReference>
<evidence type="ECO:0000259" key="10">
    <source>
        <dbReference type="Pfam" id="PF00136"/>
    </source>
</evidence>
<dbReference type="InterPro" id="IPR023211">
    <property type="entry name" value="DNA_pol_palm_dom_sf"/>
</dbReference>
<dbReference type="Gene3D" id="3.30.420.10">
    <property type="entry name" value="Ribonuclease H-like superfamily/Ribonuclease H"/>
    <property type="match status" value="1"/>
</dbReference>
<evidence type="ECO:0000313" key="11">
    <source>
        <dbReference type="EMBL" id="EQL04063.1"/>
    </source>
</evidence>
<name>T5AQF1_OPHSC</name>
<keyword evidence="7" id="KW-0496">Mitochondrion</keyword>
<dbReference type="InterPro" id="IPR017964">
    <property type="entry name" value="DNA-dir_DNA_pol_B_CS"/>
</dbReference>
<comment type="catalytic activity">
    <reaction evidence="8 9">
        <text>DNA(n) + a 2'-deoxyribonucleoside 5'-triphosphate = DNA(n+1) + diphosphate</text>
        <dbReference type="Rhea" id="RHEA:22508"/>
        <dbReference type="Rhea" id="RHEA-COMP:17339"/>
        <dbReference type="Rhea" id="RHEA-COMP:17340"/>
        <dbReference type="ChEBI" id="CHEBI:33019"/>
        <dbReference type="ChEBI" id="CHEBI:61560"/>
        <dbReference type="ChEBI" id="CHEBI:173112"/>
        <dbReference type="EC" id="2.7.7.7"/>
    </reaction>
</comment>
<evidence type="ECO:0000256" key="8">
    <source>
        <dbReference type="ARBA" id="ARBA00049244"/>
    </source>
</evidence>
<dbReference type="GO" id="GO:0005739">
    <property type="term" value="C:mitochondrion"/>
    <property type="evidence" value="ECO:0007669"/>
    <property type="project" value="UniProtKB-SubCell"/>
</dbReference>
<comment type="similarity">
    <text evidence="2 9">Belongs to the DNA polymerase type-B family.</text>
</comment>
<dbReference type="eggNOG" id="KOG0969">
    <property type="taxonomic scope" value="Eukaryota"/>
</dbReference>
<evidence type="ECO:0000256" key="5">
    <source>
        <dbReference type="ARBA" id="ARBA00022932"/>
    </source>
</evidence>
<organism evidence="11 12">
    <name type="scientific">Ophiocordyceps sinensis (strain Co18 / CGMCC 3.14243)</name>
    <name type="common">Yarsagumba caterpillar fungus</name>
    <name type="synonym">Hirsutella sinensis</name>
    <dbReference type="NCBI Taxonomy" id="911162"/>
    <lineage>
        <taxon>Eukaryota</taxon>
        <taxon>Fungi</taxon>
        <taxon>Dikarya</taxon>
        <taxon>Ascomycota</taxon>
        <taxon>Pezizomycotina</taxon>
        <taxon>Sordariomycetes</taxon>
        <taxon>Hypocreomycetidae</taxon>
        <taxon>Hypocreales</taxon>
        <taxon>Ophiocordycipitaceae</taxon>
        <taxon>Ophiocordyceps</taxon>
    </lineage>
</organism>
<evidence type="ECO:0000256" key="6">
    <source>
        <dbReference type="ARBA" id="ARBA00023125"/>
    </source>
</evidence>
<dbReference type="GO" id="GO:0003887">
    <property type="term" value="F:DNA-directed DNA polymerase activity"/>
    <property type="evidence" value="ECO:0007669"/>
    <property type="project" value="UniProtKB-KW"/>
</dbReference>
<dbReference type="PROSITE" id="PS00116">
    <property type="entry name" value="DNA_POLYMERASE_B"/>
    <property type="match status" value="1"/>
</dbReference>
<proteinExistence type="inferred from homology"/>
<keyword evidence="9" id="KW-0235">DNA replication</keyword>
<keyword evidence="4 9" id="KW-0548">Nucleotidyltransferase</keyword>
<dbReference type="InterPro" id="IPR043502">
    <property type="entry name" value="DNA/RNA_pol_sf"/>
</dbReference>
<dbReference type="InterPro" id="IPR012337">
    <property type="entry name" value="RNaseH-like_sf"/>
</dbReference>
<dbReference type="AlphaFoldDB" id="T5AQF1"/>
<dbReference type="SUPFAM" id="SSF56672">
    <property type="entry name" value="DNA/RNA polymerases"/>
    <property type="match status" value="1"/>
</dbReference>
<dbReference type="PANTHER" id="PTHR10322:SF23">
    <property type="entry name" value="DNA POLYMERASE DELTA CATALYTIC SUBUNIT"/>
    <property type="match status" value="1"/>
</dbReference>
<evidence type="ECO:0000256" key="4">
    <source>
        <dbReference type="ARBA" id="ARBA00022695"/>
    </source>
</evidence>
<dbReference type="InterPro" id="IPR042087">
    <property type="entry name" value="DNA_pol_B_thumb"/>
</dbReference>
<evidence type="ECO:0000256" key="9">
    <source>
        <dbReference type="RuleBase" id="RU000442"/>
    </source>
</evidence>
<sequence length="661" mass="73271">MSWKPDVEVQSDLRFAEADSGVVARRSISPPDGTEFSQSRRAAVFGVNIGGGCESGACKRYSRLDLCTLSYDIETSMEDARKGGFALIDADILSIAAKCSCGSEFYTFASEGKRSPELVSEFILFVSDHSPLWLIGWNCYTFDNECMRFHCEDSLKDIFMVSRIGAFGKPSYGSIVNIPGTYNVDLLVYMNKALYKLPSFKLGDVAKSMNVTGKLKMPDLRGNVNQEQLRVYNMNDCVVTLDIWIKEDLEHVIPSIAVCTTSPVYDCSRYVTGTIASLGYSSHAMSMGLGIYWGECTIPQLYKGGYVMDPVRGVHKDIIVCDFSSMYPSIMASCNINPHEFQVEKTPHGIAVGSVEVSERTTKVWLENRIVTFDNSKPSIMCSFMRYLVTERSAVKKTLPMLALSMKVLANSLYGSIGYDKSHLYSPSCAAAVTAVGRHCISTAASFFKSAGLVVLYGDTDSCMVTGAGSREETERVVKVALEKLHRHMASNTLHMMRMEIEEYYKKGIMIDKKRYCMLREDGTMKNVGISLVRRDVSALCKEAASVSVQAVFLDSRQSTIDSIARFVMAVSQMAVEKSLTLSDVSKYVKRDGQSGYEFPGVEGKPSFIPEDEADLASVVQYDTDKVLKAVSSEIERFTVPCRIGRVSNILRESSIDSWLY</sequence>
<dbReference type="PRINTS" id="PR00106">
    <property type="entry name" value="DNAPOLB"/>
</dbReference>
<evidence type="ECO:0000256" key="2">
    <source>
        <dbReference type="ARBA" id="ARBA00005755"/>
    </source>
</evidence>
<evidence type="ECO:0000256" key="7">
    <source>
        <dbReference type="ARBA" id="ARBA00023128"/>
    </source>
</evidence>
<dbReference type="Pfam" id="PF00136">
    <property type="entry name" value="DNA_pol_B"/>
    <property type="match status" value="1"/>
</dbReference>
<dbReference type="Gene3D" id="1.10.132.60">
    <property type="entry name" value="DNA polymerase family B, C-terminal domain"/>
    <property type="match status" value="1"/>
</dbReference>
<accession>T5AQF1</accession>
<evidence type="ECO:0000256" key="3">
    <source>
        <dbReference type="ARBA" id="ARBA00022679"/>
    </source>
</evidence>
<dbReference type="PANTHER" id="PTHR10322">
    <property type="entry name" value="DNA POLYMERASE CATALYTIC SUBUNIT"/>
    <property type="match status" value="1"/>
</dbReference>
<gene>
    <name evidence="11" type="ORF">OCS_00218</name>
</gene>
<dbReference type="Gene3D" id="1.10.287.690">
    <property type="entry name" value="Helix hairpin bin"/>
    <property type="match status" value="1"/>
</dbReference>
<dbReference type="Proteomes" id="UP000019374">
    <property type="component" value="Unassembled WGS sequence"/>
</dbReference>
<evidence type="ECO:0000313" key="12">
    <source>
        <dbReference type="Proteomes" id="UP000019374"/>
    </source>
</evidence>
<protein>
    <recommendedName>
        <fullName evidence="9">DNA polymerase</fullName>
        <ecNumber evidence="9">2.7.7.7</ecNumber>
    </recommendedName>
</protein>
<dbReference type="EMBL" id="KE652181">
    <property type="protein sequence ID" value="EQL04063.1"/>
    <property type="molecule type" value="Genomic_DNA"/>
</dbReference>
<keyword evidence="3 9" id="KW-0808">Transferase</keyword>
<dbReference type="InterPro" id="IPR036397">
    <property type="entry name" value="RNaseH_sf"/>
</dbReference>
<dbReference type="InterPro" id="IPR050240">
    <property type="entry name" value="DNA_pol_type-B"/>
</dbReference>
<dbReference type="SMART" id="SM00486">
    <property type="entry name" value="POLBc"/>
    <property type="match status" value="1"/>
</dbReference>
<feature type="domain" description="DNA-directed DNA polymerase family B multifunctional" evidence="10">
    <location>
        <begin position="300"/>
        <end position="575"/>
    </location>
</feature>
<keyword evidence="6 9" id="KW-0238">DNA-binding</keyword>
<dbReference type="InterPro" id="IPR006134">
    <property type="entry name" value="DNA-dir_DNA_pol_B_multi_dom"/>
</dbReference>
<dbReference type="GO" id="GO:0003677">
    <property type="term" value="F:DNA binding"/>
    <property type="evidence" value="ECO:0007669"/>
    <property type="project" value="UniProtKB-KW"/>
</dbReference>
<dbReference type="EC" id="2.7.7.7" evidence="9"/>